<name>A0A9P7RK94_9PEZI</name>
<dbReference type="Proteomes" id="UP000699042">
    <property type="component" value="Unassembled WGS sequence"/>
</dbReference>
<evidence type="ECO:0000256" key="1">
    <source>
        <dbReference type="SAM" id="MobiDB-lite"/>
    </source>
</evidence>
<gene>
    <name evidence="2" type="ORF">JMJ77_006645</name>
</gene>
<accession>A0A9P7RK94</accession>
<organism evidence="2 3">
    <name type="scientific">Colletotrichum scovillei</name>
    <dbReference type="NCBI Taxonomy" id="1209932"/>
    <lineage>
        <taxon>Eukaryota</taxon>
        <taxon>Fungi</taxon>
        <taxon>Dikarya</taxon>
        <taxon>Ascomycota</taxon>
        <taxon>Pezizomycotina</taxon>
        <taxon>Sordariomycetes</taxon>
        <taxon>Hypocreomycetidae</taxon>
        <taxon>Glomerellales</taxon>
        <taxon>Glomerellaceae</taxon>
        <taxon>Colletotrichum</taxon>
        <taxon>Colletotrichum acutatum species complex</taxon>
    </lineage>
</organism>
<reference evidence="2" key="1">
    <citation type="submission" date="2021-05" db="EMBL/GenBank/DDBJ databases">
        <title>Comparative genomics of three Colletotrichum scovillei strains and genetic complementation revealed genes involved fungal growth and virulence on chili pepper.</title>
        <authorList>
            <person name="Hsieh D.-K."/>
            <person name="Chuang S.-C."/>
            <person name="Chen C.-Y."/>
            <person name="Chao Y.-T."/>
            <person name="Lu M.-Y.J."/>
            <person name="Lee M.-H."/>
            <person name="Shih M.-C."/>
        </authorList>
    </citation>
    <scope>NUCLEOTIDE SEQUENCE</scope>
    <source>
        <strain evidence="2">Coll-153</strain>
    </source>
</reference>
<protein>
    <submittedName>
        <fullName evidence="2">Uncharacterized protein</fullName>
    </submittedName>
</protein>
<feature type="region of interest" description="Disordered" evidence="1">
    <location>
        <begin position="1"/>
        <end position="41"/>
    </location>
</feature>
<proteinExistence type="predicted"/>
<evidence type="ECO:0000313" key="2">
    <source>
        <dbReference type="EMBL" id="KAG7059279.1"/>
    </source>
</evidence>
<dbReference type="EMBL" id="JAESDN010000001">
    <property type="protein sequence ID" value="KAG7059279.1"/>
    <property type="molecule type" value="Genomic_DNA"/>
</dbReference>
<evidence type="ECO:0000313" key="3">
    <source>
        <dbReference type="Proteomes" id="UP000699042"/>
    </source>
</evidence>
<keyword evidence="3" id="KW-1185">Reference proteome</keyword>
<dbReference type="AlphaFoldDB" id="A0A9P7RK94"/>
<comment type="caution">
    <text evidence="2">The sequence shown here is derived from an EMBL/GenBank/DDBJ whole genome shotgun (WGS) entry which is preliminary data.</text>
</comment>
<sequence length="41" mass="4714">MSQANDDDELQRAHASNMDLPRFLPPHQMSIDSTRKSTERS</sequence>